<evidence type="ECO:0000313" key="2">
    <source>
        <dbReference type="EMBL" id="MBD2151004.1"/>
    </source>
</evidence>
<dbReference type="RefSeq" id="WP_190351365.1">
    <property type="nucleotide sequence ID" value="NZ_JACJPY010000039.1"/>
</dbReference>
<gene>
    <name evidence="2" type="ORF">H6F44_12875</name>
</gene>
<comment type="caution">
    <text evidence="2">The sequence shown here is derived from an EMBL/GenBank/DDBJ whole genome shotgun (WGS) entry which is preliminary data.</text>
</comment>
<evidence type="ECO:0000313" key="3">
    <source>
        <dbReference type="Proteomes" id="UP000631421"/>
    </source>
</evidence>
<organism evidence="2 3">
    <name type="scientific">Pseudanabaena cinerea FACHB-1277</name>
    <dbReference type="NCBI Taxonomy" id="2949581"/>
    <lineage>
        <taxon>Bacteria</taxon>
        <taxon>Bacillati</taxon>
        <taxon>Cyanobacteriota</taxon>
        <taxon>Cyanophyceae</taxon>
        <taxon>Pseudanabaenales</taxon>
        <taxon>Pseudanabaenaceae</taxon>
        <taxon>Pseudanabaena</taxon>
        <taxon>Pseudanabaena cinerea</taxon>
    </lineage>
</organism>
<protein>
    <submittedName>
        <fullName evidence="2">STAS-like domain-containing protein</fullName>
    </submittedName>
</protein>
<dbReference type="Proteomes" id="UP000631421">
    <property type="component" value="Unassembled WGS sequence"/>
</dbReference>
<accession>A0A926UU02</accession>
<sequence length="116" mass="13099">MLYKVYDITGKFATDCDSGQELYDLIYPQLEQGKSVELDFTDVGVFASAFFNYAIGQLLQHKIVVDQLNHLLTFKALSPMGHNVLKRVVDNAKQYYADPQSRQAVDTVLEEYAASL</sequence>
<dbReference type="EMBL" id="JACJPY010000039">
    <property type="protein sequence ID" value="MBD2151004.1"/>
    <property type="molecule type" value="Genomic_DNA"/>
</dbReference>
<proteinExistence type="predicted"/>
<reference evidence="2" key="2">
    <citation type="submission" date="2020-08" db="EMBL/GenBank/DDBJ databases">
        <authorList>
            <person name="Chen M."/>
            <person name="Teng W."/>
            <person name="Zhao L."/>
            <person name="Hu C."/>
            <person name="Zhou Y."/>
            <person name="Han B."/>
            <person name="Song L."/>
            <person name="Shu W."/>
        </authorList>
    </citation>
    <scope>NUCLEOTIDE SEQUENCE</scope>
    <source>
        <strain evidence="2">FACHB-1277</strain>
    </source>
</reference>
<dbReference type="InterPro" id="IPR025474">
    <property type="entry name" value="DUF4325"/>
</dbReference>
<name>A0A926UU02_9CYAN</name>
<dbReference type="Pfam" id="PF14213">
    <property type="entry name" value="DUF4325"/>
    <property type="match status" value="1"/>
</dbReference>
<feature type="domain" description="DUF4325" evidence="1">
    <location>
        <begin position="18"/>
        <end position="81"/>
    </location>
</feature>
<dbReference type="AlphaFoldDB" id="A0A926UU02"/>
<reference evidence="2" key="1">
    <citation type="journal article" date="2015" name="ISME J.">
        <title>Draft Genome Sequence of Streptomyces incarnatus NRRL8089, which Produces the Nucleoside Antibiotic Sinefungin.</title>
        <authorList>
            <person name="Oshima K."/>
            <person name="Hattori M."/>
            <person name="Shimizu H."/>
            <person name="Fukuda K."/>
            <person name="Nemoto M."/>
            <person name="Inagaki K."/>
            <person name="Tamura T."/>
        </authorList>
    </citation>
    <scope>NUCLEOTIDE SEQUENCE</scope>
    <source>
        <strain evidence="2">FACHB-1277</strain>
    </source>
</reference>
<keyword evidence="3" id="KW-1185">Reference proteome</keyword>
<evidence type="ECO:0000259" key="1">
    <source>
        <dbReference type="Pfam" id="PF14213"/>
    </source>
</evidence>